<dbReference type="STRING" id="3821.A0A151U9R7"/>
<evidence type="ECO:0000256" key="4">
    <source>
        <dbReference type="ARBA" id="ARBA00022737"/>
    </source>
</evidence>
<dbReference type="Gramene" id="C.cajan_19684.t">
    <property type="protein sequence ID" value="C.cajan_19684.t.cds1"/>
    <property type="gene ID" value="C.cajan_19684"/>
</dbReference>
<dbReference type="Gene3D" id="3.30.430.20">
    <property type="entry name" value="Gnk2 domain, C-X8-C-X2-C motif"/>
    <property type="match status" value="1"/>
</dbReference>
<dbReference type="PANTHER" id="PTHR32080">
    <property type="entry name" value="ANTIFUNGAL PROTEIN GINKBILOBIN-2-LIKE"/>
    <property type="match status" value="1"/>
</dbReference>
<dbReference type="PROSITE" id="PS51473">
    <property type="entry name" value="GNK2"/>
    <property type="match status" value="1"/>
</dbReference>
<name>A0A151U9R7_CAJCA</name>
<dbReference type="GO" id="GO:0009506">
    <property type="term" value="C:plasmodesma"/>
    <property type="evidence" value="ECO:0007669"/>
    <property type="project" value="UniProtKB-SubCell"/>
</dbReference>
<gene>
    <name evidence="10" type="ORF">KK1_020262</name>
</gene>
<dbReference type="GO" id="GO:0005886">
    <property type="term" value="C:plasma membrane"/>
    <property type="evidence" value="ECO:0007669"/>
    <property type="project" value="UniProtKB-SubCell"/>
</dbReference>
<keyword evidence="11" id="KW-1185">Reference proteome</keyword>
<dbReference type="InterPro" id="IPR051378">
    <property type="entry name" value="Cell2Cell_Antifungal"/>
</dbReference>
<evidence type="ECO:0000256" key="8">
    <source>
        <dbReference type="ARBA" id="ARBA00038393"/>
    </source>
</evidence>
<dbReference type="AlphaFoldDB" id="A0A151U9R7"/>
<accession>A0A151U9R7</accession>
<keyword evidence="4" id="KW-0677">Repeat</keyword>
<protein>
    <submittedName>
        <fullName evidence="10">Cysteine-rich repeat secretory protein 55</fullName>
    </submittedName>
</protein>
<evidence type="ECO:0000256" key="5">
    <source>
        <dbReference type="ARBA" id="ARBA00022949"/>
    </source>
</evidence>
<dbReference type="EMBL" id="CM003603">
    <property type="protein sequence ID" value="KYP76043.1"/>
    <property type="molecule type" value="Genomic_DNA"/>
</dbReference>
<reference evidence="10 11" key="1">
    <citation type="journal article" date="2012" name="Nat. Biotechnol.">
        <title>Draft genome sequence of pigeonpea (Cajanus cajan), an orphan legume crop of resource-poor farmers.</title>
        <authorList>
            <person name="Varshney R.K."/>
            <person name="Chen W."/>
            <person name="Li Y."/>
            <person name="Bharti A.K."/>
            <person name="Saxena R.K."/>
            <person name="Schlueter J.A."/>
            <person name="Donoghue M.T."/>
            <person name="Azam S."/>
            <person name="Fan G."/>
            <person name="Whaley A.M."/>
            <person name="Farmer A.D."/>
            <person name="Sheridan J."/>
            <person name="Iwata A."/>
            <person name="Tuteja R."/>
            <person name="Penmetsa R.V."/>
            <person name="Wu W."/>
            <person name="Upadhyaya H.D."/>
            <person name="Yang S.P."/>
            <person name="Shah T."/>
            <person name="Saxena K.B."/>
            <person name="Michael T."/>
            <person name="McCombie W.R."/>
            <person name="Yang B."/>
            <person name="Zhang G."/>
            <person name="Yang H."/>
            <person name="Wang J."/>
            <person name="Spillane C."/>
            <person name="Cook D.R."/>
            <person name="May G.D."/>
            <person name="Xu X."/>
            <person name="Jackson S.A."/>
        </authorList>
    </citation>
    <scope>NUCLEOTIDE SEQUENCE [LARGE SCALE GENOMIC DNA]</scope>
    <source>
        <strain evidence="11">cv. Asha</strain>
    </source>
</reference>
<evidence type="ECO:0000256" key="1">
    <source>
        <dbReference type="ARBA" id="ARBA00004251"/>
    </source>
</evidence>
<sequence length="79" mass="8450">MAQEARGADPVYGMFQCRNYLSTADCAACFAAAAAQVRNCSTGANGARVIYDGCFLRYASTYTSIICSYCFLSMTIPCA</sequence>
<keyword evidence="3" id="KW-0732">Signal</keyword>
<comment type="subcellular location">
    <subcellularLocation>
        <location evidence="7">Cell junction</location>
        <location evidence="7">Plasmodesma</location>
    </subcellularLocation>
    <subcellularLocation>
        <location evidence="1">Cell membrane</location>
        <topology evidence="1">Single-pass type I membrane protein</topology>
    </subcellularLocation>
</comment>
<dbReference type="Proteomes" id="UP000075243">
    <property type="component" value="Chromosome 1"/>
</dbReference>
<evidence type="ECO:0000313" key="10">
    <source>
        <dbReference type="EMBL" id="KYP76043.1"/>
    </source>
</evidence>
<comment type="similarity">
    <text evidence="8">Belongs to the cysteine-rich repeat secretory protein family. Plasmodesmata-located proteins (PDLD) subfamily.</text>
</comment>
<keyword evidence="5" id="KW-0965">Cell junction</keyword>
<evidence type="ECO:0000313" key="11">
    <source>
        <dbReference type="Proteomes" id="UP000075243"/>
    </source>
</evidence>
<keyword evidence="6" id="KW-1015">Disulfide bond</keyword>
<evidence type="ECO:0000256" key="6">
    <source>
        <dbReference type="ARBA" id="ARBA00023157"/>
    </source>
</evidence>
<proteinExistence type="inferred from homology"/>
<evidence type="ECO:0000259" key="9">
    <source>
        <dbReference type="PROSITE" id="PS51473"/>
    </source>
</evidence>
<organism evidence="10 11">
    <name type="scientific">Cajanus cajan</name>
    <name type="common">Pigeon pea</name>
    <name type="synonym">Cajanus indicus</name>
    <dbReference type="NCBI Taxonomy" id="3821"/>
    <lineage>
        <taxon>Eukaryota</taxon>
        <taxon>Viridiplantae</taxon>
        <taxon>Streptophyta</taxon>
        <taxon>Embryophyta</taxon>
        <taxon>Tracheophyta</taxon>
        <taxon>Spermatophyta</taxon>
        <taxon>Magnoliopsida</taxon>
        <taxon>eudicotyledons</taxon>
        <taxon>Gunneridae</taxon>
        <taxon>Pentapetalae</taxon>
        <taxon>rosids</taxon>
        <taxon>fabids</taxon>
        <taxon>Fabales</taxon>
        <taxon>Fabaceae</taxon>
        <taxon>Papilionoideae</taxon>
        <taxon>50 kb inversion clade</taxon>
        <taxon>NPAAA clade</taxon>
        <taxon>indigoferoid/millettioid clade</taxon>
        <taxon>Phaseoleae</taxon>
        <taxon>Cajanus</taxon>
    </lineage>
</organism>
<evidence type="ECO:0000256" key="3">
    <source>
        <dbReference type="ARBA" id="ARBA00022729"/>
    </source>
</evidence>
<dbReference type="Pfam" id="PF01657">
    <property type="entry name" value="Stress-antifung"/>
    <property type="match status" value="1"/>
</dbReference>
<dbReference type="PANTHER" id="PTHR32080:SF27">
    <property type="entry name" value="OS01G0548750 PROTEIN"/>
    <property type="match status" value="1"/>
</dbReference>
<dbReference type="InterPro" id="IPR002902">
    <property type="entry name" value="GNK2"/>
</dbReference>
<evidence type="ECO:0000256" key="2">
    <source>
        <dbReference type="ARBA" id="ARBA00022581"/>
    </source>
</evidence>
<feature type="domain" description="Gnk2-homologous" evidence="9">
    <location>
        <begin position="1"/>
        <end position="63"/>
    </location>
</feature>
<dbReference type="InterPro" id="IPR038408">
    <property type="entry name" value="GNK2_sf"/>
</dbReference>
<evidence type="ECO:0000256" key="7">
    <source>
        <dbReference type="ARBA" id="ARBA00024184"/>
    </source>
</evidence>
<keyword evidence="2" id="KW-0945">Host-virus interaction</keyword>